<evidence type="ECO:0000256" key="1">
    <source>
        <dbReference type="ARBA" id="ARBA00023242"/>
    </source>
</evidence>
<evidence type="ECO:0000259" key="3">
    <source>
        <dbReference type="PROSITE" id="PS50048"/>
    </source>
</evidence>
<gene>
    <name evidence="4" type="ORF">CGGC5_v013229</name>
</gene>
<dbReference type="PANTHER" id="PTHR38791:SF5">
    <property type="entry name" value="TRANSCRIPTION FACTOR DBAG-RELATED"/>
    <property type="match status" value="1"/>
</dbReference>
<dbReference type="AlphaFoldDB" id="A0A7J6IKW7"/>
<dbReference type="PROSITE" id="PS50048">
    <property type="entry name" value="ZN2_CY6_FUNGAL_2"/>
    <property type="match status" value="1"/>
</dbReference>
<evidence type="ECO:0000256" key="2">
    <source>
        <dbReference type="SAM" id="MobiDB-lite"/>
    </source>
</evidence>
<keyword evidence="1" id="KW-0539">Nucleus</keyword>
<dbReference type="InterPro" id="IPR036864">
    <property type="entry name" value="Zn2-C6_fun-type_DNA-bd_sf"/>
</dbReference>
<dbReference type="InParanoid" id="A0A7J6IKW7"/>
<evidence type="ECO:0000313" key="4">
    <source>
        <dbReference type="EMBL" id="KAF4477353.1"/>
    </source>
</evidence>
<dbReference type="Proteomes" id="UP000011096">
    <property type="component" value="Unassembled WGS sequence"/>
</dbReference>
<dbReference type="SUPFAM" id="SSF57701">
    <property type="entry name" value="Zn2/Cys6 DNA-binding domain"/>
    <property type="match status" value="1"/>
</dbReference>
<dbReference type="GeneID" id="43605810"/>
<dbReference type="SMART" id="SM00066">
    <property type="entry name" value="GAL4"/>
    <property type="match status" value="1"/>
</dbReference>
<feature type="domain" description="Zn(2)-C6 fungal-type" evidence="3">
    <location>
        <begin position="35"/>
        <end position="63"/>
    </location>
</feature>
<keyword evidence="5" id="KW-1185">Reference proteome</keyword>
<dbReference type="Gene3D" id="4.10.240.10">
    <property type="entry name" value="Zn(2)-C6 fungal-type DNA-binding domain"/>
    <property type="match status" value="1"/>
</dbReference>
<dbReference type="RefSeq" id="XP_031881497.1">
    <property type="nucleotide sequence ID" value="XM_032021607.1"/>
</dbReference>
<dbReference type="PANTHER" id="PTHR38791">
    <property type="entry name" value="ZN(II)2CYS6 TRANSCRIPTION FACTOR (EUROFUNG)-RELATED-RELATED"/>
    <property type="match status" value="1"/>
</dbReference>
<proteinExistence type="predicted"/>
<protein>
    <recommendedName>
        <fullName evidence="3">Zn(2)-C6 fungal-type domain-containing protein</fullName>
    </recommendedName>
</protein>
<feature type="compositionally biased region" description="Polar residues" evidence="2">
    <location>
        <begin position="1"/>
        <end position="13"/>
    </location>
</feature>
<organism evidence="4 5">
    <name type="scientific">Colletotrichum fructicola (strain Nara gc5)</name>
    <name type="common">Anthracnose fungus</name>
    <name type="synonym">Colletotrichum gloeosporioides (strain Nara gc5)</name>
    <dbReference type="NCBI Taxonomy" id="1213859"/>
    <lineage>
        <taxon>Eukaryota</taxon>
        <taxon>Fungi</taxon>
        <taxon>Dikarya</taxon>
        <taxon>Ascomycota</taxon>
        <taxon>Pezizomycotina</taxon>
        <taxon>Sordariomycetes</taxon>
        <taxon>Hypocreomycetidae</taxon>
        <taxon>Glomerellales</taxon>
        <taxon>Glomerellaceae</taxon>
        <taxon>Colletotrichum</taxon>
        <taxon>Colletotrichum gloeosporioides species complex</taxon>
    </lineage>
</organism>
<accession>A0A7J6IKW7</accession>
<feature type="region of interest" description="Disordered" evidence="2">
    <location>
        <begin position="530"/>
        <end position="550"/>
    </location>
</feature>
<dbReference type="OrthoDB" id="4491390at2759"/>
<name>A0A7J6IKW7_COLFN</name>
<comment type="caution">
    <text evidence="4">The sequence shown here is derived from an EMBL/GenBank/DDBJ whole genome shotgun (WGS) entry which is preliminary data.</text>
</comment>
<feature type="region of interest" description="Disordered" evidence="2">
    <location>
        <begin position="74"/>
        <end position="96"/>
    </location>
</feature>
<sequence length="550" mass="62015">MAPNLNNATQTSEYPDLKTRLPHRAMPNTGKPSPNCHLCRQRRVKCDLGRPQCQRCIKYGVRCPGYRDEQDLRFQHSHPNTFEKRKSKKQRDSPDQPMNVIQVIAFTPESTASPASPQCSNVPSTPPLLRPVRQHWTAESIPLVLDCYSSINFLPGLFKGVPDDHCLVRTSQVFARAYVLNRYRPNTDYRELSSCLGKALASVSAAINDPKAHTSDATIVAVWFLGNYELLMGGLERRSFLTPEEKAISSSPGWYIHTHGLMSLLRARGDAQLFTRSGRQIFWTMHNIIQIRCTTINEPCPPEFDHWFKIIAKTLQPGEALLLETGRYIAATCSLLSKMMPIARLGDAQQACAQYEELLAECDRAELAMLEWIQSAPQYQFESGPVFHYFWSSWRSARIKLHHMLILVTNIVEHAPECPFQWEALRARRELCLEIIGATAQDIVDGIPKSLGGSMSDMDPQSPAAYFDALRLIWPLSQVYVMPTVPRHMRKIARNALYRIGREKGILVALQPRPGGIHFPPEAMAGICVDDLGDREHPPNDLSDNGPQSP</sequence>
<reference evidence="4 5" key="1">
    <citation type="submission" date="2012-08" db="EMBL/GenBank/DDBJ databases">
        <authorList>
            <person name="Gan P.H.P."/>
            <person name="Ikeda K."/>
            <person name="Irieda H."/>
            <person name="Narusaka M."/>
            <person name="O'Connell R.J."/>
            <person name="Narusaka Y."/>
            <person name="Takano Y."/>
            <person name="Kubo Y."/>
            <person name="Shirasu K."/>
        </authorList>
    </citation>
    <scope>NUCLEOTIDE SEQUENCE [LARGE SCALE GENOMIC DNA]</scope>
    <source>
        <strain evidence="4 5">Nara gc5</strain>
    </source>
</reference>
<dbReference type="EMBL" id="ANPB02000008">
    <property type="protein sequence ID" value="KAF4477353.1"/>
    <property type="molecule type" value="Genomic_DNA"/>
</dbReference>
<feature type="region of interest" description="Disordered" evidence="2">
    <location>
        <begin position="1"/>
        <end position="29"/>
    </location>
</feature>
<dbReference type="InterPro" id="IPR001138">
    <property type="entry name" value="Zn2Cys6_DnaBD"/>
</dbReference>
<evidence type="ECO:0000313" key="5">
    <source>
        <dbReference type="Proteomes" id="UP000011096"/>
    </source>
</evidence>
<dbReference type="GO" id="GO:0000981">
    <property type="term" value="F:DNA-binding transcription factor activity, RNA polymerase II-specific"/>
    <property type="evidence" value="ECO:0007669"/>
    <property type="project" value="InterPro"/>
</dbReference>
<dbReference type="GO" id="GO:0008270">
    <property type="term" value="F:zinc ion binding"/>
    <property type="evidence" value="ECO:0007669"/>
    <property type="project" value="InterPro"/>
</dbReference>
<dbReference type="CDD" id="cd00067">
    <property type="entry name" value="GAL4"/>
    <property type="match status" value="1"/>
</dbReference>
<dbReference type="Pfam" id="PF00172">
    <property type="entry name" value="Zn_clus"/>
    <property type="match status" value="1"/>
</dbReference>
<dbReference type="InterPro" id="IPR053175">
    <property type="entry name" value="DHMBA_Reg_Transcription_Factor"/>
</dbReference>
<reference evidence="4 5" key="2">
    <citation type="submission" date="2020-04" db="EMBL/GenBank/DDBJ databases">
        <title>Genome sequencing and assembly of multiple isolates from the Colletotrichum gloeosporioides species complex.</title>
        <authorList>
            <person name="Gan P."/>
            <person name="Shirasu K."/>
        </authorList>
    </citation>
    <scope>NUCLEOTIDE SEQUENCE [LARGE SCALE GENOMIC DNA]</scope>
    <source>
        <strain evidence="4 5">Nara gc5</strain>
    </source>
</reference>